<reference evidence="4 5" key="1">
    <citation type="journal article" date="2013" name="Proc. Natl. Acad. Sci. U.S.A.">
        <title>Fine-scale variation in meiotic recombination in Mimulus inferred from population shotgun sequencing.</title>
        <authorList>
            <person name="Hellsten U."/>
            <person name="Wright K.M."/>
            <person name="Jenkins J."/>
            <person name="Shu S."/>
            <person name="Yuan Y."/>
            <person name="Wessler S.R."/>
            <person name="Schmutz J."/>
            <person name="Willis J.H."/>
            <person name="Rokhsar D.S."/>
        </authorList>
    </citation>
    <scope>NUCLEOTIDE SEQUENCE [LARGE SCALE GENOMIC DNA]</scope>
    <source>
        <strain evidence="5">cv. DUN x IM62</strain>
    </source>
</reference>
<dbReference type="eggNOG" id="ENOG502QPSX">
    <property type="taxonomic scope" value="Eukaryota"/>
</dbReference>
<dbReference type="Proteomes" id="UP000030748">
    <property type="component" value="Unassembled WGS sequence"/>
</dbReference>
<dbReference type="STRING" id="4155.A0A022S1B9"/>
<dbReference type="Pfam" id="PF04927">
    <property type="entry name" value="SMP"/>
    <property type="match status" value="3"/>
</dbReference>
<evidence type="ECO:0000313" key="5">
    <source>
        <dbReference type="Proteomes" id="UP000030748"/>
    </source>
</evidence>
<name>A0A022S1B9_ERYGU</name>
<comment type="similarity">
    <text evidence="1">Belongs to the LEA type SMP family.</text>
</comment>
<dbReference type="InterPro" id="IPR042971">
    <property type="entry name" value="LEA_SMP"/>
</dbReference>
<dbReference type="KEGG" id="egt:105953163"/>
<dbReference type="InterPro" id="IPR007011">
    <property type="entry name" value="LEA_SMP_dom"/>
</dbReference>
<sequence length="261" mass="26822">MSQEQPRRPEAEQESVKYGDIFQVSGELASKPVAPRDAATAQAAESIILGQVQKGGPAAVMQSAADVNVSRGVLHRDDVTEATRQHGVLISQTDAGGQRIITEAVAGEVVGKYVVAGEEETTGPPLSALSPGAVTIGQALESVVLSAGDKPVDESDAAAIQAVESRASGLDKVVPGGVAAAAQSAAKHNARTMADEKKIKLRDVLGGAISKLPDDRAVTKEDAEAAVAAELRNKLDMTTYPGGVAASLATAARLNQQQQQT</sequence>
<keyword evidence="2" id="KW-0677">Repeat</keyword>
<dbReference type="PhylomeDB" id="A0A022S1B9"/>
<dbReference type="PANTHER" id="PTHR31174">
    <property type="entry name" value="SEED MATURATION FAMILY PROTEIN"/>
    <property type="match status" value="1"/>
</dbReference>
<evidence type="ECO:0000313" key="4">
    <source>
        <dbReference type="EMBL" id="EYU46567.1"/>
    </source>
</evidence>
<feature type="domain" description="SMP" evidence="3">
    <location>
        <begin position="16"/>
        <end position="69"/>
    </location>
</feature>
<proteinExistence type="inferred from homology"/>
<protein>
    <recommendedName>
        <fullName evidence="3">SMP domain-containing protein</fullName>
    </recommendedName>
</protein>
<feature type="domain" description="SMP" evidence="3">
    <location>
        <begin position="134"/>
        <end position="191"/>
    </location>
</feature>
<dbReference type="OMA" id="CAATRNA"/>
<evidence type="ECO:0000256" key="2">
    <source>
        <dbReference type="ARBA" id="ARBA00022737"/>
    </source>
</evidence>
<gene>
    <name evidence="4" type="ORF">MIMGU_mgv1a012107mg</name>
</gene>
<dbReference type="OrthoDB" id="2014755at2759"/>
<dbReference type="EMBL" id="KI630171">
    <property type="protein sequence ID" value="EYU46567.1"/>
    <property type="molecule type" value="Genomic_DNA"/>
</dbReference>
<feature type="domain" description="SMP" evidence="3">
    <location>
        <begin position="199"/>
        <end position="257"/>
    </location>
</feature>
<dbReference type="AlphaFoldDB" id="A0A022S1B9"/>
<accession>A0A022S1B9</accession>
<organism evidence="4 5">
    <name type="scientific">Erythranthe guttata</name>
    <name type="common">Yellow monkey flower</name>
    <name type="synonym">Mimulus guttatus</name>
    <dbReference type="NCBI Taxonomy" id="4155"/>
    <lineage>
        <taxon>Eukaryota</taxon>
        <taxon>Viridiplantae</taxon>
        <taxon>Streptophyta</taxon>
        <taxon>Embryophyta</taxon>
        <taxon>Tracheophyta</taxon>
        <taxon>Spermatophyta</taxon>
        <taxon>Magnoliopsida</taxon>
        <taxon>eudicotyledons</taxon>
        <taxon>Gunneridae</taxon>
        <taxon>Pentapetalae</taxon>
        <taxon>asterids</taxon>
        <taxon>lamiids</taxon>
        <taxon>Lamiales</taxon>
        <taxon>Phrymaceae</taxon>
        <taxon>Erythranthe</taxon>
    </lineage>
</organism>
<dbReference type="PANTHER" id="PTHR31174:SF31">
    <property type="entry name" value="LATE EMBRYOGENESIS ABUNDANT PROTEIN 3"/>
    <property type="match status" value="1"/>
</dbReference>
<keyword evidence="5" id="KW-1185">Reference proteome</keyword>
<evidence type="ECO:0000259" key="3">
    <source>
        <dbReference type="Pfam" id="PF04927"/>
    </source>
</evidence>
<evidence type="ECO:0000256" key="1">
    <source>
        <dbReference type="ARBA" id="ARBA00010733"/>
    </source>
</evidence>